<name>A0A1I7WGE9_HETBA</name>
<dbReference type="AlphaFoldDB" id="A0A1I7WGE9"/>
<protein>
    <submittedName>
        <fullName evidence="2">DDE_Tnp_1_7 domain-containing protein</fullName>
    </submittedName>
</protein>
<evidence type="ECO:0000313" key="1">
    <source>
        <dbReference type="Proteomes" id="UP000095283"/>
    </source>
</evidence>
<proteinExistence type="predicted"/>
<accession>A0A1I7WGE9</accession>
<dbReference type="Proteomes" id="UP000095283">
    <property type="component" value="Unplaced"/>
</dbReference>
<keyword evidence="1" id="KW-1185">Reference proteome</keyword>
<sequence length="193" mass="21797">MLNLSIPRVLANESEVFTLDDHNYDPDRRTVVLNSRDDESVNCEKSRLVDCPLDSDEEKETVGKEVGQNIRARNTGSLKERSRLTDSFDLDGESLSDDLDLLPPAPGIPNSNWTTKFKSLNCCNPRIPSKCNVIRFNSVAGYSKLGYSPYKIMLFDNSAFFICPHEVQDEQKIQKKNPALTKGNVIPAWNTTW</sequence>
<evidence type="ECO:0000313" key="2">
    <source>
        <dbReference type="WBParaSite" id="Hba_04065"/>
    </source>
</evidence>
<dbReference type="WBParaSite" id="Hba_04065">
    <property type="protein sequence ID" value="Hba_04065"/>
    <property type="gene ID" value="Hba_04065"/>
</dbReference>
<organism evidence="1 2">
    <name type="scientific">Heterorhabditis bacteriophora</name>
    <name type="common">Entomopathogenic nematode worm</name>
    <dbReference type="NCBI Taxonomy" id="37862"/>
    <lineage>
        <taxon>Eukaryota</taxon>
        <taxon>Metazoa</taxon>
        <taxon>Ecdysozoa</taxon>
        <taxon>Nematoda</taxon>
        <taxon>Chromadorea</taxon>
        <taxon>Rhabditida</taxon>
        <taxon>Rhabditina</taxon>
        <taxon>Rhabditomorpha</taxon>
        <taxon>Strongyloidea</taxon>
        <taxon>Heterorhabditidae</taxon>
        <taxon>Heterorhabditis</taxon>
    </lineage>
</organism>
<reference evidence="2" key="1">
    <citation type="submission" date="2016-11" db="UniProtKB">
        <authorList>
            <consortium name="WormBaseParasite"/>
        </authorList>
    </citation>
    <scope>IDENTIFICATION</scope>
</reference>